<feature type="transmembrane region" description="Helical" evidence="1">
    <location>
        <begin position="292"/>
        <end position="310"/>
    </location>
</feature>
<name>A0A423IN36_9PSED</name>
<dbReference type="Proteomes" id="UP000284168">
    <property type="component" value="Unassembled WGS sequence"/>
</dbReference>
<feature type="transmembrane region" description="Helical" evidence="1">
    <location>
        <begin position="233"/>
        <end position="255"/>
    </location>
</feature>
<keyword evidence="1" id="KW-1133">Transmembrane helix</keyword>
<feature type="transmembrane region" description="Helical" evidence="1">
    <location>
        <begin position="72"/>
        <end position="93"/>
    </location>
</feature>
<keyword evidence="1" id="KW-0812">Transmembrane</keyword>
<feature type="transmembrane region" description="Helical" evidence="1">
    <location>
        <begin position="267"/>
        <end position="286"/>
    </location>
</feature>
<protein>
    <submittedName>
        <fullName evidence="2">Amino acid transporter</fullName>
    </submittedName>
</protein>
<evidence type="ECO:0000313" key="3">
    <source>
        <dbReference type="Proteomes" id="UP000284168"/>
    </source>
</evidence>
<evidence type="ECO:0000256" key="1">
    <source>
        <dbReference type="SAM" id="Phobius"/>
    </source>
</evidence>
<gene>
    <name evidence="2" type="ORF">BK663_16115</name>
</gene>
<feature type="transmembrane region" description="Helical" evidence="1">
    <location>
        <begin position="40"/>
        <end position="60"/>
    </location>
</feature>
<organism evidence="2 3">
    <name type="scientific">Pseudomonas lini</name>
    <dbReference type="NCBI Taxonomy" id="163011"/>
    <lineage>
        <taxon>Bacteria</taxon>
        <taxon>Pseudomonadati</taxon>
        <taxon>Pseudomonadota</taxon>
        <taxon>Gammaproteobacteria</taxon>
        <taxon>Pseudomonadales</taxon>
        <taxon>Pseudomonadaceae</taxon>
        <taxon>Pseudomonas</taxon>
    </lineage>
</organism>
<comment type="caution">
    <text evidence="2">The sequence shown here is derived from an EMBL/GenBank/DDBJ whole genome shotgun (WGS) entry which is preliminary data.</text>
</comment>
<evidence type="ECO:0000313" key="2">
    <source>
        <dbReference type="EMBL" id="RON26876.1"/>
    </source>
</evidence>
<feature type="transmembrane region" description="Helical" evidence="1">
    <location>
        <begin position="99"/>
        <end position="116"/>
    </location>
</feature>
<accession>A0A423IN36</accession>
<feature type="transmembrane region" description="Helical" evidence="1">
    <location>
        <begin position="128"/>
        <end position="145"/>
    </location>
</feature>
<keyword evidence="1" id="KW-0472">Membrane</keyword>
<dbReference type="AlphaFoldDB" id="A0A423IN36"/>
<dbReference type="EMBL" id="MOBN01000025">
    <property type="protein sequence ID" value="RON26876.1"/>
    <property type="molecule type" value="Genomic_DNA"/>
</dbReference>
<feature type="transmembrane region" description="Helical" evidence="1">
    <location>
        <begin position="7"/>
        <end position="28"/>
    </location>
</feature>
<reference evidence="2 3" key="1">
    <citation type="submission" date="2016-10" db="EMBL/GenBank/DDBJ databases">
        <title>Comparative genome analysis of multiple Pseudomonas spp. focuses on biocontrol and plant growth promoting traits.</title>
        <authorList>
            <person name="Tao X.-Y."/>
            <person name="Taylor C.G."/>
        </authorList>
    </citation>
    <scope>NUCLEOTIDE SEQUENCE [LARGE SCALE GENOMIC DNA]</scope>
    <source>
        <strain evidence="2 3">48C10</strain>
    </source>
</reference>
<feature type="transmembrane region" description="Helical" evidence="1">
    <location>
        <begin position="157"/>
        <end position="177"/>
    </location>
</feature>
<proteinExistence type="predicted"/>
<dbReference type="RefSeq" id="WP_123721169.1">
    <property type="nucleotide sequence ID" value="NZ_MOBN01000025.1"/>
</dbReference>
<feature type="transmembrane region" description="Helical" evidence="1">
    <location>
        <begin position="189"/>
        <end position="213"/>
    </location>
</feature>
<sequence>MTIAHSNIIAGVTLAVVATLSWALNFIAPYVTGAYSIYDLMVIRFLIAGALGVVVMVLCRAQLRCLRRNQQFLAAGLGVIGYLGYSTCIAAGVIFGGPVLTSAFIGMVPVLLALLSNATKKTLPWRRLMIPLTFLTGGLVLTNISSINQPVAGHGSWLMGLIFSVCAVVLWLAFSLLNQSALEKLPANASGVWTGLMMAGAGMGTVCLLPVVQTLDLLKLPILGFSISLAGHLYVWGLVIAVMSSLAGAWAWNAASHRLPMVLSGQLISLESLFATLLGLLFQSRLPTPLEASGLAAVLAGVVMAVRIILTSIDNPPGTIEKLTSFAPDSR</sequence>